<feature type="transmembrane region" description="Helical" evidence="8">
    <location>
        <begin position="130"/>
        <end position="150"/>
    </location>
</feature>
<organism evidence="11 12">
    <name type="scientific">Streptomyces rhizosphaericus</name>
    <dbReference type="NCBI Taxonomy" id="114699"/>
    <lineage>
        <taxon>Bacteria</taxon>
        <taxon>Bacillati</taxon>
        <taxon>Actinomycetota</taxon>
        <taxon>Actinomycetes</taxon>
        <taxon>Kitasatosporales</taxon>
        <taxon>Streptomycetaceae</taxon>
        <taxon>Streptomyces</taxon>
        <taxon>Streptomyces violaceusniger group</taxon>
    </lineage>
</organism>
<dbReference type="InterPro" id="IPR036640">
    <property type="entry name" value="ABC1_TM_sf"/>
</dbReference>
<dbReference type="Gene3D" id="3.40.50.300">
    <property type="entry name" value="P-loop containing nucleotide triphosphate hydrolases"/>
    <property type="match status" value="1"/>
</dbReference>
<dbReference type="Pfam" id="PF00005">
    <property type="entry name" value="ABC_tran"/>
    <property type="match status" value="1"/>
</dbReference>
<dbReference type="PANTHER" id="PTHR43394">
    <property type="entry name" value="ATP-DEPENDENT PERMEASE MDL1, MITOCHONDRIAL"/>
    <property type="match status" value="1"/>
</dbReference>
<comment type="caution">
    <text evidence="11">The sequence shown here is derived from an EMBL/GenBank/DDBJ whole genome shotgun (WGS) entry which is preliminary data.</text>
</comment>
<comment type="subcellular location">
    <subcellularLocation>
        <location evidence="1">Cell membrane</location>
        <topology evidence="1">Multi-pass membrane protein</topology>
    </subcellularLocation>
</comment>
<dbReference type="PROSITE" id="PS00211">
    <property type="entry name" value="ABC_TRANSPORTER_1"/>
    <property type="match status" value="1"/>
</dbReference>
<dbReference type="Proteomes" id="UP001500418">
    <property type="component" value="Unassembled WGS sequence"/>
</dbReference>
<dbReference type="PROSITE" id="PS50929">
    <property type="entry name" value="ABC_TM1F"/>
    <property type="match status" value="1"/>
</dbReference>
<dbReference type="InterPro" id="IPR003593">
    <property type="entry name" value="AAA+_ATPase"/>
</dbReference>
<keyword evidence="6 8" id="KW-0472">Membrane</keyword>
<dbReference type="InterPro" id="IPR017871">
    <property type="entry name" value="ABC_transporter-like_CS"/>
</dbReference>
<evidence type="ECO:0000256" key="8">
    <source>
        <dbReference type="SAM" id="Phobius"/>
    </source>
</evidence>
<evidence type="ECO:0000313" key="12">
    <source>
        <dbReference type="Proteomes" id="UP001500418"/>
    </source>
</evidence>
<reference evidence="11 12" key="1">
    <citation type="journal article" date="2019" name="Int. J. Syst. Evol. Microbiol.">
        <title>The Global Catalogue of Microorganisms (GCM) 10K type strain sequencing project: providing services to taxonomists for standard genome sequencing and annotation.</title>
        <authorList>
            <consortium name="The Broad Institute Genomics Platform"/>
            <consortium name="The Broad Institute Genome Sequencing Center for Infectious Disease"/>
            <person name="Wu L."/>
            <person name="Ma J."/>
        </authorList>
    </citation>
    <scope>NUCLEOTIDE SEQUENCE [LARGE SCALE GENOMIC DNA]</scope>
    <source>
        <strain evidence="11 12">JCM 11444</strain>
    </source>
</reference>
<evidence type="ECO:0000256" key="4">
    <source>
        <dbReference type="ARBA" id="ARBA00022840"/>
    </source>
</evidence>
<dbReference type="CDD" id="cd18547">
    <property type="entry name" value="ABC_6TM_Tm288_like"/>
    <property type="match status" value="1"/>
</dbReference>
<feature type="transmembrane region" description="Helical" evidence="8">
    <location>
        <begin position="52"/>
        <end position="73"/>
    </location>
</feature>
<evidence type="ECO:0000256" key="2">
    <source>
        <dbReference type="ARBA" id="ARBA00022692"/>
    </source>
</evidence>
<gene>
    <name evidence="11" type="ORF">GCM10009575_029300</name>
</gene>
<evidence type="ECO:0000259" key="9">
    <source>
        <dbReference type="PROSITE" id="PS50893"/>
    </source>
</evidence>
<keyword evidence="5 8" id="KW-1133">Transmembrane helix</keyword>
<accession>A0ABN1PGX2</accession>
<dbReference type="InterPro" id="IPR011527">
    <property type="entry name" value="ABC1_TM_dom"/>
</dbReference>
<feature type="transmembrane region" description="Helical" evidence="8">
    <location>
        <begin position="198"/>
        <end position="218"/>
    </location>
</feature>
<evidence type="ECO:0000256" key="1">
    <source>
        <dbReference type="ARBA" id="ARBA00004651"/>
    </source>
</evidence>
<keyword evidence="3" id="KW-0547">Nucleotide-binding</keyword>
<feature type="domain" description="ABC transmembrane type-1" evidence="10">
    <location>
        <begin position="54"/>
        <end position="374"/>
    </location>
</feature>
<evidence type="ECO:0000256" key="6">
    <source>
        <dbReference type="ARBA" id="ARBA00023136"/>
    </source>
</evidence>
<dbReference type="PROSITE" id="PS50893">
    <property type="entry name" value="ABC_TRANSPORTER_2"/>
    <property type="match status" value="1"/>
</dbReference>
<dbReference type="GO" id="GO:0005524">
    <property type="term" value="F:ATP binding"/>
    <property type="evidence" value="ECO:0007669"/>
    <property type="project" value="UniProtKB-KW"/>
</dbReference>
<evidence type="ECO:0000256" key="5">
    <source>
        <dbReference type="ARBA" id="ARBA00022989"/>
    </source>
</evidence>
<sequence length="664" mass="71862">MSGERMAGGTDAKRLRTSAQGLRRDTGSEQAPAQLTVVEVFGRLLGPRRNHLMGVLLLGVCGVALSVAGPVFLGKATDQVFAGMLSQRFPPGSTRREMLEELRANGDTTMLAIVNRVDVVPGQGIDFSRVTHYLVIALVLYAVAAVLLLLQGRLITTMAQRVVTELREQVEDKLAHLPLRYFDGRPRGEVISRVTNDIGAIAIGLELAQPVTAAMTVAGSLLMMFYISPLLTLVLVVTVPVLLLLSGRLARRSQVQAAERMTRTGLLFAHVEEQYTGHRTTWLFGRQDEDDASFVEHNDALYESSVGAVLISGMIRPLSMFVTSLNYVLIAVIGVLLVTSGGISLGGVQAFLQYSAQFNRPIGQIGEIIQRTQAGVASSRRVFDLLDEPEQPADPARPTRLETVCGHVEFRYVSFRYRPDTPVLENLSLTVHPGQTVAVVGPTGAGKTTLVNLLLRFYEPDSGRITLDGADIAGMNRAELRARIGMVLQDVWLFDGTIADNIAYGNPDAAFDEIVEAARAAHVDTFVRALPEGYHTVLGDDDVISAGEKQLITVARAFLARPAILVLDEATSAVDTRTEAHIQKAMHTLRAGRTSFVIAHRLSTIRDADLILVMESGRVVEQGDHETLMRTAGPYARMYAAQFGTPESGGAEEPYGDAAATAKG</sequence>
<evidence type="ECO:0000256" key="7">
    <source>
        <dbReference type="SAM" id="MobiDB-lite"/>
    </source>
</evidence>
<keyword evidence="2 8" id="KW-0812">Transmembrane</keyword>
<protein>
    <submittedName>
        <fullName evidence="11">ABC transporter ATP-binding protein</fullName>
    </submittedName>
</protein>
<feature type="region of interest" description="Disordered" evidence="7">
    <location>
        <begin position="1"/>
        <end position="28"/>
    </location>
</feature>
<dbReference type="PANTHER" id="PTHR43394:SF1">
    <property type="entry name" value="ATP-BINDING CASSETTE SUB-FAMILY B MEMBER 10, MITOCHONDRIAL"/>
    <property type="match status" value="1"/>
</dbReference>
<dbReference type="InterPro" id="IPR039421">
    <property type="entry name" value="Type_1_exporter"/>
</dbReference>
<evidence type="ECO:0000313" key="11">
    <source>
        <dbReference type="EMBL" id="GAA0928106.1"/>
    </source>
</evidence>
<dbReference type="SMART" id="SM00382">
    <property type="entry name" value="AAA"/>
    <property type="match status" value="1"/>
</dbReference>
<proteinExistence type="predicted"/>
<dbReference type="InterPro" id="IPR027417">
    <property type="entry name" value="P-loop_NTPase"/>
</dbReference>
<evidence type="ECO:0000259" key="10">
    <source>
        <dbReference type="PROSITE" id="PS50929"/>
    </source>
</evidence>
<keyword evidence="12" id="KW-1185">Reference proteome</keyword>
<evidence type="ECO:0000256" key="3">
    <source>
        <dbReference type="ARBA" id="ARBA00022741"/>
    </source>
</evidence>
<dbReference type="InterPro" id="IPR003439">
    <property type="entry name" value="ABC_transporter-like_ATP-bd"/>
</dbReference>
<dbReference type="Gene3D" id="1.20.1560.10">
    <property type="entry name" value="ABC transporter type 1, transmembrane domain"/>
    <property type="match status" value="1"/>
</dbReference>
<dbReference type="Pfam" id="PF00664">
    <property type="entry name" value="ABC_membrane"/>
    <property type="match status" value="1"/>
</dbReference>
<dbReference type="SUPFAM" id="SSF52540">
    <property type="entry name" value="P-loop containing nucleoside triphosphate hydrolases"/>
    <property type="match status" value="1"/>
</dbReference>
<dbReference type="EMBL" id="BAAAID010000015">
    <property type="protein sequence ID" value="GAA0928106.1"/>
    <property type="molecule type" value="Genomic_DNA"/>
</dbReference>
<feature type="transmembrane region" description="Helical" evidence="8">
    <location>
        <begin position="325"/>
        <end position="352"/>
    </location>
</feature>
<dbReference type="SUPFAM" id="SSF90123">
    <property type="entry name" value="ABC transporter transmembrane region"/>
    <property type="match status" value="1"/>
</dbReference>
<keyword evidence="4 11" id="KW-0067">ATP-binding</keyword>
<dbReference type="CDD" id="cd03254">
    <property type="entry name" value="ABCC_Glucan_exporter_like"/>
    <property type="match status" value="1"/>
</dbReference>
<feature type="transmembrane region" description="Helical" evidence="8">
    <location>
        <begin position="224"/>
        <end position="245"/>
    </location>
</feature>
<name>A0ABN1PGX2_9ACTN</name>
<feature type="domain" description="ABC transporter" evidence="9">
    <location>
        <begin position="408"/>
        <end position="641"/>
    </location>
</feature>